<evidence type="ECO:0000313" key="3">
    <source>
        <dbReference type="Proteomes" id="UP001159363"/>
    </source>
</evidence>
<feature type="region of interest" description="Disordered" evidence="1">
    <location>
        <begin position="509"/>
        <end position="530"/>
    </location>
</feature>
<evidence type="ECO:0000256" key="1">
    <source>
        <dbReference type="SAM" id="MobiDB-lite"/>
    </source>
</evidence>
<dbReference type="EMBL" id="JARBHB010000014">
    <property type="protein sequence ID" value="KAJ8868520.1"/>
    <property type="molecule type" value="Genomic_DNA"/>
</dbReference>
<name>A0ABQ9G7V2_9NEOP</name>
<keyword evidence="3" id="KW-1185">Reference proteome</keyword>
<gene>
    <name evidence="2" type="ORF">PR048_030048</name>
</gene>
<protein>
    <submittedName>
        <fullName evidence="2">Uncharacterized protein</fullName>
    </submittedName>
</protein>
<dbReference type="Proteomes" id="UP001159363">
    <property type="component" value="Chromosome 13"/>
</dbReference>
<organism evidence="2 3">
    <name type="scientific">Dryococelus australis</name>
    <dbReference type="NCBI Taxonomy" id="614101"/>
    <lineage>
        <taxon>Eukaryota</taxon>
        <taxon>Metazoa</taxon>
        <taxon>Ecdysozoa</taxon>
        <taxon>Arthropoda</taxon>
        <taxon>Hexapoda</taxon>
        <taxon>Insecta</taxon>
        <taxon>Pterygota</taxon>
        <taxon>Neoptera</taxon>
        <taxon>Polyneoptera</taxon>
        <taxon>Phasmatodea</taxon>
        <taxon>Verophasmatodea</taxon>
        <taxon>Anareolatae</taxon>
        <taxon>Phasmatidae</taxon>
        <taxon>Eurycanthinae</taxon>
        <taxon>Dryococelus</taxon>
    </lineage>
</organism>
<proteinExistence type="predicted"/>
<sequence length="662" mass="72732">MTNRTMASYNTDTDRAGVLAVVDIVDALLISLKCHAARRGIAGDLAQTTPPKWPSGAGPYLSGGIGMHTNTAIAALTVPSIGAAIEQRDARFALLFGIGLHFTLLYVPDPASVFHSPPLRRCLATPFLSEQHVIGTRNCEMLNDWRRVTPGRIRYSTDAPHLREARLSSFARSFALNRRRGETSALLLRSTEQSSVNLETEPHSVRFVVPALVQSSSHNNPDEHDTTHGYDSDTMEIRNRIYFSWAVGAAIRSDWRHSGLAFHWLPLRSRHVGVVVSWSSRYCDSSLRSVAHQPTAPREVGFTMYSWVQCSIDRCCTSTSRNGSRHRCEPRTRNQASTMLRQQLTNDLRACIVQRGVTSAAGLFQRLTCTRTRKTKATGKEKQTRARPKTALHSTLPRSPSVGVIVSSTARSLETKQVAQRNRNCIRLGPGVISGNPGKPKLGRPFEPRSSQMPNVSSTFFPLPAEKRGSYKGYTGTPYKSTIASTRRALYWRAVFSYTTNWNHDQQTDIGTNPNFARKTTGRCRQSSETRLQKNIPLPAASPFEKGAYRSGGGVEEGGGASDLMQMAIFLCGPVDAQDTKHRGAAVAERLACSPPTKEILVQSHVGIVSDDAVDQRILSGISRFPRSILTSITPIGSQTTLLRAVQISSVAKLRDSVLMAP</sequence>
<accession>A0ABQ9G7V2</accession>
<comment type="caution">
    <text evidence="2">The sequence shown here is derived from an EMBL/GenBank/DDBJ whole genome shotgun (WGS) entry which is preliminary data.</text>
</comment>
<evidence type="ECO:0000313" key="2">
    <source>
        <dbReference type="EMBL" id="KAJ8868520.1"/>
    </source>
</evidence>
<reference evidence="2 3" key="1">
    <citation type="submission" date="2023-02" db="EMBL/GenBank/DDBJ databases">
        <title>LHISI_Scaffold_Assembly.</title>
        <authorList>
            <person name="Stuart O.P."/>
            <person name="Cleave R."/>
            <person name="Magrath M.J.L."/>
            <person name="Mikheyev A.S."/>
        </authorList>
    </citation>
    <scope>NUCLEOTIDE SEQUENCE [LARGE SCALE GENOMIC DNA]</scope>
    <source>
        <strain evidence="2">Daus_M_001</strain>
        <tissue evidence="2">Leg muscle</tissue>
    </source>
</reference>
<feature type="region of interest" description="Disordered" evidence="1">
    <location>
        <begin position="374"/>
        <end position="399"/>
    </location>
</feature>